<sequence>MEGVGERGDAAGWLQRPVTTEVRAAWLAARLRYLGVTDEDSEQQAEEEMSGSLSTSLVGAADAPFPGDGSEASLFPPSLSLSSQLRQAAVDESSTGKARRRGEEGEAGGAEDIGGGRLR</sequence>
<protein>
    <submittedName>
        <fullName evidence="2">Uncharacterized protein</fullName>
    </submittedName>
</protein>
<keyword evidence="3" id="KW-1185">Reference proteome</keyword>
<evidence type="ECO:0000256" key="1">
    <source>
        <dbReference type="SAM" id="MobiDB-lite"/>
    </source>
</evidence>
<dbReference type="AlphaFoldDB" id="A0A0D3FX79"/>
<dbReference type="Gramene" id="OBART04G16560.1">
    <property type="protein sequence ID" value="OBART04G16560.1"/>
    <property type="gene ID" value="OBART04G16560"/>
</dbReference>
<feature type="compositionally biased region" description="Acidic residues" evidence="1">
    <location>
        <begin position="39"/>
        <end position="49"/>
    </location>
</feature>
<reference evidence="2" key="2">
    <citation type="submission" date="2015-03" db="UniProtKB">
        <authorList>
            <consortium name="EnsemblPlants"/>
        </authorList>
    </citation>
    <scope>IDENTIFICATION</scope>
</reference>
<feature type="compositionally biased region" description="Gly residues" evidence="1">
    <location>
        <begin position="107"/>
        <end position="119"/>
    </location>
</feature>
<dbReference type="PaxDb" id="65489-OBART04G16560.1"/>
<reference evidence="2" key="1">
    <citation type="journal article" date="2009" name="Rice">
        <title>De Novo Next Generation Sequencing of Plant Genomes.</title>
        <authorList>
            <person name="Rounsley S."/>
            <person name="Marri P.R."/>
            <person name="Yu Y."/>
            <person name="He R."/>
            <person name="Sisneros N."/>
            <person name="Goicoechea J.L."/>
            <person name="Lee S.J."/>
            <person name="Angelova A."/>
            <person name="Kudrna D."/>
            <person name="Luo M."/>
            <person name="Affourtit J."/>
            <person name="Desany B."/>
            <person name="Knight J."/>
            <person name="Niazi F."/>
            <person name="Egholm M."/>
            <person name="Wing R.A."/>
        </authorList>
    </citation>
    <scope>NUCLEOTIDE SEQUENCE [LARGE SCALE GENOMIC DNA]</scope>
    <source>
        <strain evidence="2">cv. IRGC 105608</strain>
    </source>
</reference>
<evidence type="ECO:0000313" key="3">
    <source>
        <dbReference type="Proteomes" id="UP000026960"/>
    </source>
</evidence>
<proteinExistence type="predicted"/>
<dbReference type="EnsemblPlants" id="OBART04G16560.1">
    <property type="protein sequence ID" value="OBART04G16560.1"/>
    <property type="gene ID" value="OBART04G16560"/>
</dbReference>
<dbReference type="Proteomes" id="UP000026960">
    <property type="component" value="Chromosome 4"/>
</dbReference>
<name>A0A0D3FX79_9ORYZ</name>
<dbReference type="HOGENOM" id="CLU_2065077_0_0_1"/>
<feature type="compositionally biased region" description="Low complexity" evidence="1">
    <location>
        <begin position="73"/>
        <end position="85"/>
    </location>
</feature>
<evidence type="ECO:0000313" key="2">
    <source>
        <dbReference type="EnsemblPlants" id="OBART04G16560.1"/>
    </source>
</evidence>
<feature type="region of interest" description="Disordered" evidence="1">
    <location>
        <begin position="39"/>
        <end position="119"/>
    </location>
</feature>
<accession>A0A0D3FX79</accession>
<organism evidence="2">
    <name type="scientific">Oryza barthii</name>
    <dbReference type="NCBI Taxonomy" id="65489"/>
    <lineage>
        <taxon>Eukaryota</taxon>
        <taxon>Viridiplantae</taxon>
        <taxon>Streptophyta</taxon>
        <taxon>Embryophyta</taxon>
        <taxon>Tracheophyta</taxon>
        <taxon>Spermatophyta</taxon>
        <taxon>Magnoliopsida</taxon>
        <taxon>Liliopsida</taxon>
        <taxon>Poales</taxon>
        <taxon>Poaceae</taxon>
        <taxon>BOP clade</taxon>
        <taxon>Oryzoideae</taxon>
        <taxon>Oryzeae</taxon>
        <taxon>Oryzinae</taxon>
        <taxon>Oryza</taxon>
    </lineage>
</organism>